<feature type="transmembrane region" description="Helical" evidence="1">
    <location>
        <begin position="15"/>
        <end position="32"/>
    </location>
</feature>
<feature type="transmembrane region" description="Helical" evidence="1">
    <location>
        <begin position="38"/>
        <end position="58"/>
    </location>
</feature>
<sequence>PSSITKRKISVSERIVYGSIALTLVGAYMTMFKDFYDIGIDVMVCGGIATLGSIITYLRGCRHKNNEKNFSEGL</sequence>
<organism evidence="2">
    <name type="scientific">marine sediment metagenome</name>
    <dbReference type="NCBI Taxonomy" id="412755"/>
    <lineage>
        <taxon>unclassified sequences</taxon>
        <taxon>metagenomes</taxon>
        <taxon>ecological metagenomes</taxon>
    </lineage>
</organism>
<evidence type="ECO:0000313" key="2">
    <source>
        <dbReference type="EMBL" id="GAI58117.1"/>
    </source>
</evidence>
<reference evidence="2" key="1">
    <citation type="journal article" date="2014" name="Front. Microbiol.">
        <title>High frequency of phylogenetically diverse reductive dehalogenase-homologous genes in deep subseafloor sedimentary metagenomes.</title>
        <authorList>
            <person name="Kawai M."/>
            <person name="Futagami T."/>
            <person name="Toyoda A."/>
            <person name="Takaki Y."/>
            <person name="Nishi S."/>
            <person name="Hori S."/>
            <person name="Arai W."/>
            <person name="Tsubouchi T."/>
            <person name="Morono Y."/>
            <person name="Uchiyama I."/>
            <person name="Ito T."/>
            <person name="Fujiyama A."/>
            <person name="Inagaki F."/>
            <person name="Takami H."/>
        </authorList>
    </citation>
    <scope>NUCLEOTIDE SEQUENCE</scope>
    <source>
        <strain evidence="2">Expedition CK06-06</strain>
    </source>
</reference>
<keyword evidence="1" id="KW-0472">Membrane</keyword>
<dbReference type="EMBL" id="BARV01038254">
    <property type="protein sequence ID" value="GAI58117.1"/>
    <property type="molecule type" value="Genomic_DNA"/>
</dbReference>
<protein>
    <submittedName>
        <fullName evidence="2">Uncharacterized protein</fullName>
    </submittedName>
</protein>
<keyword evidence="1" id="KW-1133">Transmembrane helix</keyword>
<dbReference type="AlphaFoldDB" id="X1PPA6"/>
<evidence type="ECO:0000256" key="1">
    <source>
        <dbReference type="SAM" id="Phobius"/>
    </source>
</evidence>
<proteinExistence type="predicted"/>
<feature type="non-terminal residue" evidence="2">
    <location>
        <position position="1"/>
    </location>
</feature>
<keyword evidence="1" id="KW-0812">Transmembrane</keyword>
<accession>X1PPA6</accession>
<gene>
    <name evidence="2" type="ORF">S06H3_58983</name>
</gene>
<name>X1PPA6_9ZZZZ</name>
<comment type="caution">
    <text evidence="2">The sequence shown here is derived from an EMBL/GenBank/DDBJ whole genome shotgun (WGS) entry which is preliminary data.</text>
</comment>